<evidence type="ECO:0000313" key="1">
    <source>
        <dbReference type="EMBL" id="GAH16884.1"/>
    </source>
</evidence>
<sequence length="56" mass="6382">VNLLGSKSIQYIEVIDSRTCKSIRCTFFKDLLKEQANCMIKGLKEFQTALQNKQAS</sequence>
<proteinExistence type="predicted"/>
<name>X1EID7_9ZZZZ</name>
<comment type="caution">
    <text evidence="1">The sequence shown here is derived from an EMBL/GenBank/DDBJ whole genome shotgun (WGS) entry which is preliminary data.</text>
</comment>
<gene>
    <name evidence="1" type="ORF">S01H4_60547</name>
</gene>
<organism evidence="1">
    <name type="scientific">marine sediment metagenome</name>
    <dbReference type="NCBI Taxonomy" id="412755"/>
    <lineage>
        <taxon>unclassified sequences</taxon>
        <taxon>metagenomes</taxon>
        <taxon>ecological metagenomes</taxon>
    </lineage>
</organism>
<dbReference type="EMBL" id="BART01035727">
    <property type="protein sequence ID" value="GAH16884.1"/>
    <property type="molecule type" value="Genomic_DNA"/>
</dbReference>
<feature type="non-terminal residue" evidence="1">
    <location>
        <position position="1"/>
    </location>
</feature>
<reference evidence="1" key="1">
    <citation type="journal article" date="2014" name="Front. Microbiol.">
        <title>High frequency of phylogenetically diverse reductive dehalogenase-homologous genes in deep subseafloor sedimentary metagenomes.</title>
        <authorList>
            <person name="Kawai M."/>
            <person name="Futagami T."/>
            <person name="Toyoda A."/>
            <person name="Takaki Y."/>
            <person name="Nishi S."/>
            <person name="Hori S."/>
            <person name="Arai W."/>
            <person name="Tsubouchi T."/>
            <person name="Morono Y."/>
            <person name="Uchiyama I."/>
            <person name="Ito T."/>
            <person name="Fujiyama A."/>
            <person name="Inagaki F."/>
            <person name="Takami H."/>
        </authorList>
    </citation>
    <scope>NUCLEOTIDE SEQUENCE</scope>
    <source>
        <strain evidence="1">Expedition CK06-06</strain>
    </source>
</reference>
<protein>
    <submittedName>
        <fullName evidence="1">Uncharacterized protein</fullName>
    </submittedName>
</protein>
<accession>X1EID7</accession>
<dbReference type="AlphaFoldDB" id="X1EID7"/>